<sequence length="66" mass="7218">MSCSDVNETTPNSAYQLNTRTLLSYLSSNATANKEFYNTTVAGKNHSDTVYGMYMCKGDVPAHLCS</sequence>
<evidence type="ECO:0000256" key="2">
    <source>
        <dbReference type="ARBA" id="ARBA00022737"/>
    </source>
</evidence>
<evidence type="ECO:0000313" key="5">
    <source>
        <dbReference type="Proteomes" id="UP000265520"/>
    </source>
</evidence>
<protein>
    <submittedName>
        <fullName evidence="4">Cysteine-rich receptor-like protein kinase</fullName>
    </submittedName>
</protein>
<dbReference type="EMBL" id="LXQA010617476">
    <property type="protein sequence ID" value="MCI62355.1"/>
    <property type="molecule type" value="Genomic_DNA"/>
</dbReference>
<organism evidence="4 5">
    <name type="scientific">Trifolium medium</name>
    <dbReference type="NCBI Taxonomy" id="97028"/>
    <lineage>
        <taxon>Eukaryota</taxon>
        <taxon>Viridiplantae</taxon>
        <taxon>Streptophyta</taxon>
        <taxon>Embryophyta</taxon>
        <taxon>Tracheophyta</taxon>
        <taxon>Spermatophyta</taxon>
        <taxon>Magnoliopsida</taxon>
        <taxon>eudicotyledons</taxon>
        <taxon>Gunneridae</taxon>
        <taxon>Pentapetalae</taxon>
        <taxon>rosids</taxon>
        <taxon>fabids</taxon>
        <taxon>Fabales</taxon>
        <taxon>Fabaceae</taxon>
        <taxon>Papilionoideae</taxon>
        <taxon>50 kb inversion clade</taxon>
        <taxon>NPAAA clade</taxon>
        <taxon>Hologalegina</taxon>
        <taxon>IRL clade</taxon>
        <taxon>Trifolieae</taxon>
        <taxon>Trifolium</taxon>
    </lineage>
</organism>
<keyword evidence="4" id="KW-0808">Transferase</keyword>
<evidence type="ECO:0000259" key="3">
    <source>
        <dbReference type="PROSITE" id="PS51473"/>
    </source>
</evidence>
<evidence type="ECO:0000256" key="1">
    <source>
        <dbReference type="ARBA" id="ARBA00022729"/>
    </source>
</evidence>
<dbReference type="InterPro" id="IPR002902">
    <property type="entry name" value="GNK2"/>
</dbReference>
<reference evidence="4 5" key="1">
    <citation type="journal article" date="2018" name="Front. Plant Sci.">
        <title>Red Clover (Trifolium pratense) and Zigzag Clover (T. medium) - A Picture of Genomic Similarities and Differences.</title>
        <authorList>
            <person name="Dluhosova J."/>
            <person name="Istvanek J."/>
            <person name="Nedelnik J."/>
            <person name="Repkova J."/>
        </authorList>
    </citation>
    <scope>NUCLEOTIDE SEQUENCE [LARGE SCALE GENOMIC DNA]</scope>
    <source>
        <strain evidence="5">cv. 10/8</strain>
        <tissue evidence="4">Leaf</tissue>
    </source>
</reference>
<comment type="caution">
    <text evidence="4">The sequence shown here is derived from an EMBL/GenBank/DDBJ whole genome shotgun (WGS) entry which is preliminary data.</text>
</comment>
<dbReference type="Proteomes" id="UP000265520">
    <property type="component" value="Unassembled WGS sequence"/>
</dbReference>
<accession>A0A392TR76</accession>
<dbReference type="Pfam" id="PF01657">
    <property type="entry name" value="Stress-antifung"/>
    <property type="match status" value="1"/>
</dbReference>
<feature type="non-terminal residue" evidence="4">
    <location>
        <position position="66"/>
    </location>
</feature>
<dbReference type="CDD" id="cd23509">
    <property type="entry name" value="Gnk2-like"/>
    <property type="match status" value="1"/>
</dbReference>
<feature type="domain" description="Gnk2-homologous" evidence="3">
    <location>
        <begin position="1"/>
        <end position="66"/>
    </location>
</feature>
<dbReference type="PANTHER" id="PTHR32099:SF110">
    <property type="entry name" value="CYSTEINE-RICH RECEPTOR-KINASE-LIKE PROTEIN"/>
    <property type="match status" value="1"/>
</dbReference>
<dbReference type="Gene3D" id="3.30.430.20">
    <property type="entry name" value="Gnk2 domain, C-X8-C-X2-C motif"/>
    <property type="match status" value="1"/>
</dbReference>
<keyword evidence="4" id="KW-0418">Kinase</keyword>
<dbReference type="PANTHER" id="PTHR32099">
    <property type="entry name" value="CYSTEINE-RICH REPEAT SECRETORY PROTEIN"/>
    <property type="match status" value="1"/>
</dbReference>
<proteinExistence type="predicted"/>
<name>A0A392TR76_9FABA</name>
<keyword evidence="5" id="KW-1185">Reference proteome</keyword>
<dbReference type="AlphaFoldDB" id="A0A392TR76"/>
<dbReference type="PROSITE" id="PS51473">
    <property type="entry name" value="GNK2"/>
    <property type="match status" value="1"/>
</dbReference>
<keyword evidence="1" id="KW-0732">Signal</keyword>
<keyword evidence="2" id="KW-0677">Repeat</keyword>
<evidence type="ECO:0000313" key="4">
    <source>
        <dbReference type="EMBL" id="MCI62355.1"/>
    </source>
</evidence>
<dbReference type="GO" id="GO:0016301">
    <property type="term" value="F:kinase activity"/>
    <property type="evidence" value="ECO:0007669"/>
    <property type="project" value="UniProtKB-KW"/>
</dbReference>
<keyword evidence="4" id="KW-0675">Receptor</keyword>
<dbReference type="InterPro" id="IPR038408">
    <property type="entry name" value="GNK2_sf"/>
</dbReference>